<organism evidence="1 2">
    <name type="scientific">Jeotgalibacillus soli</name>
    <dbReference type="NCBI Taxonomy" id="889306"/>
    <lineage>
        <taxon>Bacteria</taxon>
        <taxon>Bacillati</taxon>
        <taxon>Bacillota</taxon>
        <taxon>Bacilli</taxon>
        <taxon>Bacillales</taxon>
        <taxon>Caryophanaceae</taxon>
        <taxon>Jeotgalibacillus</taxon>
    </lineage>
</organism>
<proteinExistence type="predicted"/>
<dbReference type="OrthoDB" id="2972720at2"/>
<dbReference type="RefSeq" id="WP_041089838.1">
    <property type="nucleotide sequence ID" value="NZ_JXRP01000018.1"/>
</dbReference>
<gene>
    <name evidence="1" type="ORF">KP78_30290</name>
</gene>
<dbReference type="Pfam" id="PF08970">
    <property type="entry name" value="Sda"/>
    <property type="match status" value="1"/>
</dbReference>
<accession>A0A0C2R5F4</accession>
<dbReference type="Proteomes" id="UP000031938">
    <property type="component" value="Unassembled WGS sequence"/>
</dbReference>
<reference evidence="1 2" key="1">
    <citation type="submission" date="2015-01" db="EMBL/GenBank/DDBJ databases">
        <title>Genome sequencing of Jeotgalibacillus soli.</title>
        <authorList>
            <person name="Goh K.M."/>
            <person name="Chan K.-G."/>
            <person name="Yaakop A.S."/>
            <person name="Ee R."/>
            <person name="Gan H.M."/>
            <person name="Chan C.S."/>
        </authorList>
    </citation>
    <scope>NUCLEOTIDE SEQUENCE [LARGE SCALE GENOMIC DNA]</scope>
    <source>
        <strain evidence="1 2">P9</strain>
    </source>
</reference>
<comment type="caution">
    <text evidence="1">The sequence shown here is derived from an EMBL/GenBank/DDBJ whole genome shotgun (WGS) entry which is preliminary data.</text>
</comment>
<name>A0A0C2R5F4_9BACL</name>
<protein>
    <recommendedName>
        <fullName evidence="3">Sporulation histidine kinase inhibitor Sda</fullName>
    </recommendedName>
</protein>
<evidence type="ECO:0008006" key="3">
    <source>
        <dbReference type="Google" id="ProtNLM"/>
    </source>
</evidence>
<dbReference type="PATRIC" id="fig|889306.3.peg.3040"/>
<evidence type="ECO:0000313" key="1">
    <source>
        <dbReference type="EMBL" id="KIL45485.1"/>
    </source>
</evidence>
<evidence type="ECO:0000313" key="2">
    <source>
        <dbReference type="Proteomes" id="UP000031938"/>
    </source>
</evidence>
<dbReference type="AlphaFoldDB" id="A0A0C2R5F4"/>
<keyword evidence="2" id="KW-1185">Reference proteome</keyword>
<dbReference type="STRING" id="889306.KP78_30290"/>
<sequence>MKILSNEQLMAAYRDAEKHGEPNTLSILKKEIRKRGIRAGRDKR</sequence>
<dbReference type="InterPro" id="IPR015064">
    <property type="entry name" value="Sda"/>
</dbReference>
<dbReference type="EMBL" id="JXRP01000018">
    <property type="protein sequence ID" value="KIL45485.1"/>
    <property type="molecule type" value="Genomic_DNA"/>
</dbReference>